<protein>
    <submittedName>
        <fullName evidence="2">Uncharacterized protein</fullName>
    </submittedName>
</protein>
<evidence type="ECO:0000256" key="1">
    <source>
        <dbReference type="SAM" id="MobiDB-lite"/>
    </source>
</evidence>
<keyword evidence="3" id="KW-1185">Reference proteome</keyword>
<feature type="compositionally biased region" description="Pro residues" evidence="1">
    <location>
        <begin position="22"/>
        <end position="36"/>
    </location>
</feature>
<accession>A0A423WQX8</accession>
<dbReference type="Proteomes" id="UP000283895">
    <property type="component" value="Unassembled WGS sequence"/>
</dbReference>
<dbReference type="EMBL" id="LKEA01000012">
    <property type="protein sequence ID" value="ROW05810.1"/>
    <property type="molecule type" value="Genomic_DNA"/>
</dbReference>
<feature type="compositionally biased region" description="Basic residues" evidence="1">
    <location>
        <begin position="1"/>
        <end position="10"/>
    </location>
</feature>
<evidence type="ECO:0000313" key="3">
    <source>
        <dbReference type="Proteomes" id="UP000283895"/>
    </source>
</evidence>
<gene>
    <name evidence="2" type="ORF">VMCG_05126</name>
</gene>
<sequence length="188" mass="20865">MPRRFQKLITRKKDADLATQSPPLPEYRVPIPPPPPDHTKSIPPEITDKTGDMDTLEGKLVRAEMAARRAEAIHSASGVSAEYARTLTNIANDAVACAQARALALIHPYYKAPPPPYEESITTVHGAPIQAKDLYTVDVVLARARRASRIARELKTEAREADEFARKLAWTAHRGANEAQITVFYLFQ</sequence>
<reference evidence="2 3" key="1">
    <citation type="submission" date="2015-09" db="EMBL/GenBank/DDBJ databases">
        <title>Host preference determinants of Valsa canker pathogens revealed by comparative genomics.</title>
        <authorList>
            <person name="Yin Z."/>
            <person name="Huang L."/>
        </authorList>
    </citation>
    <scope>NUCLEOTIDE SEQUENCE [LARGE SCALE GENOMIC DNA]</scope>
    <source>
        <strain evidence="2 3">03-1</strain>
    </source>
</reference>
<feature type="region of interest" description="Disordered" evidence="1">
    <location>
        <begin position="1"/>
        <end position="52"/>
    </location>
</feature>
<comment type="caution">
    <text evidence="2">The sequence shown here is derived from an EMBL/GenBank/DDBJ whole genome shotgun (WGS) entry which is preliminary data.</text>
</comment>
<organism evidence="2 3">
    <name type="scientific">Cytospora schulzeri</name>
    <dbReference type="NCBI Taxonomy" id="448051"/>
    <lineage>
        <taxon>Eukaryota</taxon>
        <taxon>Fungi</taxon>
        <taxon>Dikarya</taxon>
        <taxon>Ascomycota</taxon>
        <taxon>Pezizomycotina</taxon>
        <taxon>Sordariomycetes</taxon>
        <taxon>Sordariomycetidae</taxon>
        <taxon>Diaporthales</taxon>
        <taxon>Cytosporaceae</taxon>
        <taxon>Cytospora</taxon>
    </lineage>
</organism>
<evidence type="ECO:0000313" key="2">
    <source>
        <dbReference type="EMBL" id="ROW05810.1"/>
    </source>
</evidence>
<name>A0A423WQX8_9PEZI</name>
<proteinExistence type="predicted"/>
<dbReference type="AlphaFoldDB" id="A0A423WQX8"/>